<dbReference type="Gramene" id="ERN16283">
    <property type="protein sequence ID" value="ERN16283"/>
    <property type="gene ID" value="AMTR_s00063p00184870"/>
</dbReference>
<dbReference type="Proteomes" id="UP000017836">
    <property type="component" value="Unassembled WGS sequence"/>
</dbReference>
<dbReference type="HOGENOM" id="CLU_162915_0_0_1"/>
<gene>
    <name evidence="1" type="ORF">AMTR_s00063p00184870</name>
</gene>
<dbReference type="eggNOG" id="ENOG502R6SK">
    <property type="taxonomic scope" value="Eukaryota"/>
</dbReference>
<name>U5D7E2_AMBTC</name>
<protein>
    <submittedName>
        <fullName evidence="1">Uncharacterized protein</fullName>
    </submittedName>
</protein>
<organism evidence="1 2">
    <name type="scientific">Amborella trichopoda</name>
    <dbReference type="NCBI Taxonomy" id="13333"/>
    <lineage>
        <taxon>Eukaryota</taxon>
        <taxon>Viridiplantae</taxon>
        <taxon>Streptophyta</taxon>
        <taxon>Embryophyta</taxon>
        <taxon>Tracheophyta</taxon>
        <taxon>Spermatophyta</taxon>
        <taxon>Magnoliopsida</taxon>
        <taxon>Amborellales</taxon>
        <taxon>Amborellaceae</taxon>
        <taxon>Amborella</taxon>
    </lineage>
</organism>
<dbReference type="EMBL" id="KI392467">
    <property type="protein sequence ID" value="ERN16283.1"/>
    <property type="molecule type" value="Genomic_DNA"/>
</dbReference>
<evidence type="ECO:0000313" key="1">
    <source>
        <dbReference type="EMBL" id="ERN16283.1"/>
    </source>
</evidence>
<reference evidence="2" key="1">
    <citation type="journal article" date="2013" name="Science">
        <title>The Amborella genome and the evolution of flowering plants.</title>
        <authorList>
            <consortium name="Amborella Genome Project"/>
        </authorList>
    </citation>
    <scope>NUCLEOTIDE SEQUENCE [LARGE SCALE GENOMIC DNA]</scope>
</reference>
<accession>U5D7E2</accession>
<evidence type="ECO:0000313" key="2">
    <source>
        <dbReference type="Proteomes" id="UP000017836"/>
    </source>
</evidence>
<proteinExistence type="predicted"/>
<sequence>MPRACMWKKQSCHKNISFDNILFDMQPYEESHEIAEYFMCLSYLISFNITEYYMSDRMLRQFGKVQGILVMLPKWDRRDKVGIHPTNRTEELSRQIKDWK</sequence>
<dbReference type="AlphaFoldDB" id="U5D7E2"/>
<keyword evidence="2" id="KW-1185">Reference proteome</keyword>